<gene>
    <name evidence="3" type="ORF">D8I35_05095</name>
</gene>
<dbReference type="AlphaFoldDB" id="A0A3M6R0W8"/>
<feature type="transmembrane region" description="Helical" evidence="1">
    <location>
        <begin position="135"/>
        <end position="158"/>
    </location>
</feature>
<accession>A0A3M6R0W8</accession>
<evidence type="ECO:0000313" key="3">
    <source>
        <dbReference type="EMBL" id="RMX08900.1"/>
    </source>
</evidence>
<keyword evidence="1" id="KW-0812">Transmembrane</keyword>
<sequence length="163" mass="17098">MLIKSQKDFFSGLMFMAIGIAFAVGATNYTVGTAARMGPGYFPLLLGILLAVLGGLIVLTSIIRRNPPPDGDPIGRWVWKPLFFILAANFAFGVLLVGLPSVGIPSMGLIVAIYALTIIASLASPEFSIKGALGLATVLAVGSYLVFIKSLSLVLPVWPSFVG</sequence>
<feature type="transmembrane region" description="Helical" evidence="1">
    <location>
        <begin position="82"/>
        <end position="100"/>
    </location>
</feature>
<name>A0A3M6R0W8_9BURK</name>
<feature type="transmembrane region" description="Helical" evidence="1">
    <location>
        <begin position="41"/>
        <end position="62"/>
    </location>
</feature>
<proteinExistence type="predicted"/>
<feature type="transmembrane region" description="Helical" evidence="1">
    <location>
        <begin position="106"/>
        <end position="123"/>
    </location>
</feature>
<reference evidence="3 4" key="1">
    <citation type="submission" date="2018-10" db="EMBL/GenBank/DDBJ databases">
        <title>Draft genome of Cortibacter populi DSM10536.</title>
        <authorList>
            <person name="Bernier A.-M."/>
            <person name="Bernard K."/>
        </authorList>
    </citation>
    <scope>NUCLEOTIDE SEQUENCE [LARGE SCALE GENOMIC DNA]</scope>
    <source>
        <strain evidence="3 4">DSM 105136</strain>
    </source>
</reference>
<keyword evidence="1" id="KW-1133">Transmembrane helix</keyword>
<dbReference type="Pfam" id="PF07331">
    <property type="entry name" value="TctB"/>
    <property type="match status" value="1"/>
</dbReference>
<dbReference type="Proteomes" id="UP000278006">
    <property type="component" value="Unassembled WGS sequence"/>
</dbReference>
<protein>
    <submittedName>
        <fullName evidence="3">Tripartite tricarboxylate transporter TctB family protein</fullName>
    </submittedName>
</protein>
<dbReference type="InterPro" id="IPR009936">
    <property type="entry name" value="DUF1468"/>
</dbReference>
<evidence type="ECO:0000259" key="2">
    <source>
        <dbReference type="Pfam" id="PF07331"/>
    </source>
</evidence>
<organism evidence="3 4">
    <name type="scientific">Corticibacter populi</name>
    <dbReference type="NCBI Taxonomy" id="1550736"/>
    <lineage>
        <taxon>Bacteria</taxon>
        <taxon>Pseudomonadati</taxon>
        <taxon>Pseudomonadota</taxon>
        <taxon>Betaproteobacteria</taxon>
        <taxon>Burkholderiales</taxon>
        <taxon>Comamonadaceae</taxon>
        <taxon>Corticibacter</taxon>
    </lineage>
</organism>
<comment type="caution">
    <text evidence="3">The sequence shown here is derived from an EMBL/GenBank/DDBJ whole genome shotgun (WGS) entry which is preliminary data.</text>
</comment>
<keyword evidence="4" id="KW-1185">Reference proteome</keyword>
<dbReference type="RefSeq" id="WP_122227192.1">
    <property type="nucleotide sequence ID" value="NZ_RDQO01000001.1"/>
</dbReference>
<evidence type="ECO:0000313" key="4">
    <source>
        <dbReference type="Proteomes" id="UP000278006"/>
    </source>
</evidence>
<keyword evidence="1" id="KW-0472">Membrane</keyword>
<feature type="transmembrane region" description="Helical" evidence="1">
    <location>
        <begin position="9"/>
        <end position="29"/>
    </location>
</feature>
<evidence type="ECO:0000256" key="1">
    <source>
        <dbReference type="SAM" id="Phobius"/>
    </source>
</evidence>
<dbReference type="OrthoDB" id="7029611at2"/>
<dbReference type="EMBL" id="RDQO01000001">
    <property type="protein sequence ID" value="RMX08900.1"/>
    <property type="molecule type" value="Genomic_DNA"/>
</dbReference>
<feature type="domain" description="DUF1468" evidence="2">
    <location>
        <begin position="10"/>
        <end position="156"/>
    </location>
</feature>